<proteinExistence type="predicted"/>
<dbReference type="RefSeq" id="XP_025405887.1">
    <property type="nucleotide sequence ID" value="XM_025550102.1"/>
</dbReference>
<sequence length="442" mass="51429">MVSNLEEQIAKFWRLEEINFNVYSTEEKAANIYFENTTKRALDNRFIVSLPYRDESKLGKSYDIALRRFLSLERRLAVDNKLKIEYTTFLDEYLSLGHMEIVPHEERDVYVQYNYLPHHAVIKESSTTTKLRVVFDAASKSDTGVSLNDVLCKGPCIQEDLICIMTRFRTHKYVISADIVKMYRQIWISERHRDYQRILWRSDPDKPIQIYRLNTVTYGIITASYLATGCLQKLSTEMYDRYPAACRAIGQDFYMDDLLSGAGTKKEAINIRDDIITVLNSAGFELSKWSSNAPELLRGLSTIDDKLDSKNSSIDKQKIKKLLGIFWNQENDSYQYKVEKYQLNIRATKRNVLAEIASIFDPLGLINPITVRLKLVMQKLWQLSVDWDEPLPTDLLNEWRKNREDLDSINSLVINRLITDSSCKKRIKKELTNADNLLLRGN</sequence>
<dbReference type="Proteomes" id="UP000694846">
    <property type="component" value="Unplaced"/>
</dbReference>
<dbReference type="InterPro" id="IPR000477">
    <property type="entry name" value="RT_dom"/>
</dbReference>
<dbReference type="PANTHER" id="PTHR47331:SF4">
    <property type="entry name" value="PEPTIDASE S1 DOMAIN-CONTAINING PROTEIN"/>
    <property type="match status" value="1"/>
</dbReference>
<dbReference type="GO" id="GO:0071897">
    <property type="term" value="P:DNA biosynthetic process"/>
    <property type="evidence" value="ECO:0007669"/>
    <property type="project" value="UniProtKB-ARBA"/>
</dbReference>
<dbReference type="InterPro" id="IPR008042">
    <property type="entry name" value="Retrotrans_Pao"/>
</dbReference>
<dbReference type="SUPFAM" id="SSF56672">
    <property type="entry name" value="DNA/RNA polymerases"/>
    <property type="match status" value="1"/>
</dbReference>
<accession>A0A8B8F6D9</accession>
<dbReference type="InterPro" id="IPR043502">
    <property type="entry name" value="DNA/RNA_pol_sf"/>
</dbReference>
<dbReference type="PANTHER" id="PTHR47331">
    <property type="entry name" value="PHD-TYPE DOMAIN-CONTAINING PROTEIN"/>
    <property type="match status" value="1"/>
</dbReference>
<reference evidence="3" key="1">
    <citation type="submission" date="2025-08" db="UniProtKB">
        <authorList>
            <consortium name="RefSeq"/>
        </authorList>
    </citation>
    <scope>IDENTIFICATION</scope>
    <source>
        <tissue evidence="3">Whole body</tissue>
    </source>
</reference>
<dbReference type="CDD" id="cd01644">
    <property type="entry name" value="RT_pepA17"/>
    <property type="match status" value="1"/>
</dbReference>
<protein>
    <submittedName>
        <fullName evidence="3">Uncharacterized protein LOC112680104</fullName>
    </submittedName>
</protein>
<dbReference type="GeneID" id="112680104"/>
<dbReference type="Pfam" id="PF05380">
    <property type="entry name" value="Peptidase_A17"/>
    <property type="match status" value="1"/>
</dbReference>
<feature type="domain" description="Reverse transcriptase" evidence="1">
    <location>
        <begin position="149"/>
        <end position="288"/>
    </location>
</feature>
<evidence type="ECO:0000313" key="2">
    <source>
        <dbReference type="Proteomes" id="UP000694846"/>
    </source>
</evidence>
<dbReference type="Pfam" id="PF00078">
    <property type="entry name" value="RVT_1"/>
    <property type="match status" value="1"/>
</dbReference>
<name>A0A8B8F6D9_9HEMI</name>
<dbReference type="AlphaFoldDB" id="A0A8B8F6D9"/>
<evidence type="ECO:0000259" key="1">
    <source>
        <dbReference type="Pfam" id="PF00078"/>
    </source>
</evidence>
<gene>
    <name evidence="3" type="primary">LOC112680104</name>
</gene>
<keyword evidence="2" id="KW-1185">Reference proteome</keyword>
<organism evidence="2 3">
    <name type="scientific">Sipha flava</name>
    <name type="common">yellow sugarcane aphid</name>
    <dbReference type="NCBI Taxonomy" id="143950"/>
    <lineage>
        <taxon>Eukaryota</taxon>
        <taxon>Metazoa</taxon>
        <taxon>Ecdysozoa</taxon>
        <taxon>Arthropoda</taxon>
        <taxon>Hexapoda</taxon>
        <taxon>Insecta</taxon>
        <taxon>Pterygota</taxon>
        <taxon>Neoptera</taxon>
        <taxon>Paraneoptera</taxon>
        <taxon>Hemiptera</taxon>
        <taxon>Sternorrhyncha</taxon>
        <taxon>Aphidomorpha</taxon>
        <taxon>Aphidoidea</taxon>
        <taxon>Aphididae</taxon>
        <taxon>Sipha</taxon>
    </lineage>
</organism>
<evidence type="ECO:0000313" key="3">
    <source>
        <dbReference type="RefSeq" id="XP_025405887.1"/>
    </source>
</evidence>
<dbReference type="OrthoDB" id="6626266at2759"/>